<dbReference type="InterPro" id="IPR042089">
    <property type="entry name" value="Peptidase_M13_dom_2"/>
</dbReference>
<dbReference type="PANTHER" id="PTHR11733">
    <property type="entry name" value="ZINC METALLOPROTEASE FAMILY M13 NEPRILYSIN-RELATED"/>
    <property type="match status" value="1"/>
</dbReference>
<dbReference type="OrthoDB" id="7945029at2759"/>
<feature type="domain" description="Peptidase M13 N-terminal" evidence="3">
    <location>
        <begin position="56"/>
        <end position="333"/>
    </location>
</feature>
<feature type="region of interest" description="Disordered" evidence="2">
    <location>
        <begin position="336"/>
        <end position="357"/>
    </location>
</feature>
<organism evidence="4 5">
    <name type="scientific">Haemaphysalis longicornis</name>
    <name type="common">Bush tick</name>
    <dbReference type="NCBI Taxonomy" id="44386"/>
    <lineage>
        <taxon>Eukaryota</taxon>
        <taxon>Metazoa</taxon>
        <taxon>Ecdysozoa</taxon>
        <taxon>Arthropoda</taxon>
        <taxon>Chelicerata</taxon>
        <taxon>Arachnida</taxon>
        <taxon>Acari</taxon>
        <taxon>Parasitiformes</taxon>
        <taxon>Ixodida</taxon>
        <taxon>Ixodoidea</taxon>
        <taxon>Ixodidae</taxon>
        <taxon>Haemaphysalinae</taxon>
        <taxon>Haemaphysalis</taxon>
    </lineage>
</organism>
<dbReference type="VEuPathDB" id="VectorBase:HLOH_057528"/>
<evidence type="ECO:0000256" key="2">
    <source>
        <dbReference type="SAM" id="MobiDB-lite"/>
    </source>
</evidence>
<comment type="similarity">
    <text evidence="1">Belongs to the peptidase M13 family.</text>
</comment>
<keyword evidence="5" id="KW-1185">Reference proteome</keyword>
<dbReference type="Gene3D" id="3.40.390.10">
    <property type="entry name" value="Collagenase (Catalytic Domain)"/>
    <property type="match status" value="1"/>
</dbReference>
<dbReference type="Gene3D" id="1.10.1380.10">
    <property type="entry name" value="Neutral endopeptidase , domain2"/>
    <property type="match status" value="1"/>
</dbReference>
<accession>A0A9J6GY78</accession>
<dbReference type="Proteomes" id="UP000821853">
    <property type="component" value="Chromosome 8"/>
</dbReference>
<dbReference type="PROSITE" id="PS51885">
    <property type="entry name" value="NEPRILYSIN"/>
    <property type="match status" value="1"/>
</dbReference>
<dbReference type="SUPFAM" id="SSF55486">
    <property type="entry name" value="Metalloproteases ('zincins'), catalytic domain"/>
    <property type="match status" value="1"/>
</dbReference>
<reference evidence="4 5" key="1">
    <citation type="journal article" date="2020" name="Cell">
        <title>Large-Scale Comparative Analyses of Tick Genomes Elucidate Their Genetic Diversity and Vector Capacities.</title>
        <authorList>
            <consortium name="Tick Genome and Microbiome Consortium (TIGMIC)"/>
            <person name="Jia N."/>
            <person name="Wang J."/>
            <person name="Shi W."/>
            <person name="Du L."/>
            <person name="Sun Y."/>
            <person name="Zhan W."/>
            <person name="Jiang J.F."/>
            <person name="Wang Q."/>
            <person name="Zhang B."/>
            <person name="Ji P."/>
            <person name="Bell-Sakyi L."/>
            <person name="Cui X.M."/>
            <person name="Yuan T.T."/>
            <person name="Jiang B.G."/>
            <person name="Yang W.F."/>
            <person name="Lam T.T."/>
            <person name="Chang Q.C."/>
            <person name="Ding S.J."/>
            <person name="Wang X.J."/>
            <person name="Zhu J.G."/>
            <person name="Ruan X.D."/>
            <person name="Zhao L."/>
            <person name="Wei J.T."/>
            <person name="Ye R.Z."/>
            <person name="Que T.C."/>
            <person name="Du C.H."/>
            <person name="Zhou Y.H."/>
            <person name="Cheng J.X."/>
            <person name="Dai P.F."/>
            <person name="Guo W.B."/>
            <person name="Han X.H."/>
            <person name="Huang E.J."/>
            <person name="Li L.F."/>
            <person name="Wei W."/>
            <person name="Gao Y.C."/>
            <person name="Liu J.Z."/>
            <person name="Shao H.Z."/>
            <person name="Wang X."/>
            <person name="Wang C.C."/>
            <person name="Yang T.C."/>
            <person name="Huo Q.B."/>
            <person name="Li W."/>
            <person name="Chen H.Y."/>
            <person name="Chen S.E."/>
            <person name="Zhou L.G."/>
            <person name="Ni X.B."/>
            <person name="Tian J.H."/>
            <person name="Sheng Y."/>
            <person name="Liu T."/>
            <person name="Pan Y.S."/>
            <person name="Xia L.Y."/>
            <person name="Li J."/>
            <person name="Zhao F."/>
            <person name="Cao W.C."/>
        </authorList>
    </citation>
    <scope>NUCLEOTIDE SEQUENCE [LARGE SCALE GENOMIC DNA]</scope>
    <source>
        <strain evidence="4">HaeL-2018</strain>
    </source>
</reference>
<dbReference type="InterPro" id="IPR024079">
    <property type="entry name" value="MetalloPept_cat_dom_sf"/>
</dbReference>
<evidence type="ECO:0000259" key="3">
    <source>
        <dbReference type="Pfam" id="PF05649"/>
    </source>
</evidence>
<proteinExistence type="inferred from homology"/>
<dbReference type="GO" id="GO:0004222">
    <property type="term" value="F:metalloendopeptidase activity"/>
    <property type="evidence" value="ECO:0007669"/>
    <property type="project" value="InterPro"/>
</dbReference>
<dbReference type="PANTHER" id="PTHR11733:SF241">
    <property type="entry name" value="GH26575P-RELATED"/>
    <property type="match status" value="1"/>
</dbReference>
<dbReference type="Pfam" id="PF05649">
    <property type="entry name" value="Peptidase_M13_N"/>
    <property type="match status" value="1"/>
</dbReference>
<name>A0A9J6GY78_HAELO</name>
<evidence type="ECO:0000313" key="4">
    <source>
        <dbReference type="EMBL" id="KAH9380187.1"/>
    </source>
</evidence>
<protein>
    <recommendedName>
        <fullName evidence="3">Peptidase M13 N-terminal domain-containing protein</fullName>
    </recommendedName>
</protein>
<gene>
    <name evidence="4" type="ORF">HPB48_004077</name>
</gene>
<comment type="caution">
    <text evidence="4">The sequence shown here is derived from an EMBL/GenBank/DDBJ whole genome shotgun (WGS) entry which is preliminary data.</text>
</comment>
<dbReference type="InterPro" id="IPR000718">
    <property type="entry name" value="Peptidase_M13"/>
</dbReference>
<dbReference type="AlphaFoldDB" id="A0A9J6GY78"/>
<dbReference type="InterPro" id="IPR008753">
    <property type="entry name" value="Peptidase_M13_N"/>
</dbReference>
<dbReference type="GO" id="GO:0005886">
    <property type="term" value="C:plasma membrane"/>
    <property type="evidence" value="ECO:0007669"/>
    <property type="project" value="TreeGrafter"/>
</dbReference>
<dbReference type="GO" id="GO:0016485">
    <property type="term" value="P:protein processing"/>
    <property type="evidence" value="ECO:0007669"/>
    <property type="project" value="TreeGrafter"/>
</dbReference>
<sequence length="593" mass="65175">MIKLLAMANKSMASHHGHVFVRKNRLLSTLRTVCNSRQCQQYSWELQSSLDINCNPCHSLYGFVCGRWRRGNTVPSIRKAAEARLTRQVLRSVLELNASEVDSVTTTADKVAALVHSCLHGRREPAELAAFLRARRILPYRQRSPHDLLGVLVDLSVNWGVHLWFELHMGSRGNGTPAVYIGRSKALAEWAAMVKKIRKTRAYRRRVQNTLKMFELPVDQQPAMVDRDTSLDTLISTASGIGNSTSDAEPLEISVGTMAVLLTPSIPVRAWLDALSSVQPPEINITRGTLVHVDSPSVLQAMGNLFDHGARMQYALQEHIAYRTILHLGWMVDDRNASSRGQPPPWPTDPVPATSEGDGGACVVHLVPVADGDTVLKRAILGSLRATGSLPAGIAAPSESSVSADVLPPLQPSFFGNWVAYKEARRHLMSLGIYNILGIGGIQDLGWNRELNLTVDPLLFSYPFFHTELHPVINYAGAGRILARSLLEVTSSDTSEKSLEAVAVHAALRALHEGVETKAGDAPGFPTTAFVDELFFMASCYSVCATDDANKTVQMMCDEPVMQLPSFIAAFGCNLSPESRRWPQEERVNDSFR</sequence>
<dbReference type="EMBL" id="JABSTR010000010">
    <property type="protein sequence ID" value="KAH9380187.1"/>
    <property type="molecule type" value="Genomic_DNA"/>
</dbReference>
<evidence type="ECO:0000256" key="1">
    <source>
        <dbReference type="ARBA" id="ARBA00007357"/>
    </source>
</evidence>
<evidence type="ECO:0000313" key="5">
    <source>
        <dbReference type="Proteomes" id="UP000821853"/>
    </source>
</evidence>